<name>A0A5E5BES6_9BURK</name>
<protein>
    <submittedName>
        <fullName evidence="3">Uncharacterized protein</fullName>
    </submittedName>
</protein>
<feature type="transmembrane region" description="Helical" evidence="2">
    <location>
        <begin position="145"/>
        <end position="166"/>
    </location>
</feature>
<evidence type="ECO:0000313" key="3">
    <source>
        <dbReference type="EMBL" id="VVE84399.1"/>
    </source>
</evidence>
<dbReference type="Proteomes" id="UP000335538">
    <property type="component" value="Unassembled WGS sequence"/>
</dbReference>
<dbReference type="EMBL" id="CABPSR010000018">
    <property type="protein sequence ID" value="VVE84399.1"/>
    <property type="molecule type" value="Genomic_DNA"/>
</dbReference>
<gene>
    <name evidence="3" type="ORF">PSP31121_04743</name>
</gene>
<dbReference type="AlphaFoldDB" id="A0A5E5BES6"/>
<keyword evidence="2" id="KW-0812">Transmembrane</keyword>
<keyword evidence="2" id="KW-1133">Transmembrane helix</keyword>
<keyword evidence="2" id="KW-0472">Membrane</keyword>
<evidence type="ECO:0000256" key="2">
    <source>
        <dbReference type="SAM" id="Phobius"/>
    </source>
</evidence>
<sequence length="206" mass="22018">MTGAPMLSDPTLDRPTPLSTADTDNLRDAMLSGLTALGSHMHALTLALPPRNGADLARLVACQAQLSELSTRLAHARSLEAFTEMAAAFNAPRLTLHKMKRKFAPHRGLSLLARGGTWLGVALTATTFIALITSGMTDVLPPLSAILGAVCSFSVFFVGIAAELWARTRLQRHADLRQRCAALEAACHRVNTDLARLKCAVISARP</sequence>
<feature type="transmembrane region" description="Helical" evidence="2">
    <location>
        <begin position="111"/>
        <end position="133"/>
    </location>
</feature>
<feature type="region of interest" description="Disordered" evidence="1">
    <location>
        <begin position="1"/>
        <end position="20"/>
    </location>
</feature>
<evidence type="ECO:0000256" key="1">
    <source>
        <dbReference type="SAM" id="MobiDB-lite"/>
    </source>
</evidence>
<reference evidence="3 4" key="1">
    <citation type="submission" date="2019-08" db="EMBL/GenBank/DDBJ databases">
        <authorList>
            <person name="Peeters C."/>
        </authorList>
    </citation>
    <scope>NUCLEOTIDE SEQUENCE [LARGE SCALE GENOMIC DNA]</scope>
    <source>
        <strain evidence="3 4">LMG 31121</strain>
    </source>
</reference>
<organism evidence="3 4">
    <name type="scientific">Pandoraea sputorum</name>
    <dbReference type="NCBI Taxonomy" id="93222"/>
    <lineage>
        <taxon>Bacteria</taxon>
        <taxon>Pseudomonadati</taxon>
        <taxon>Pseudomonadota</taxon>
        <taxon>Betaproteobacteria</taxon>
        <taxon>Burkholderiales</taxon>
        <taxon>Burkholderiaceae</taxon>
        <taxon>Pandoraea</taxon>
    </lineage>
</organism>
<proteinExistence type="predicted"/>
<dbReference type="RefSeq" id="WP_150810983.1">
    <property type="nucleotide sequence ID" value="NZ_CABPSR010000018.1"/>
</dbReference>
<accession>A0A5E5BES6</accession>
<evidence type="ECO:0000313" key="4">
    <source>
        <dbReference type="Proteomes" id="UP000335538"/>
    </source>
</evidence>